<keyword evidence="4" id="KW-0963">Cytoplasm</keyword>
<evidence type="ECO:0000256" key="6">
    <source>
        <dbReference type="SAM" id="MobiDB-lite"/>
    </source>
</evidence>
<dbReference type="GO" id="GO:0043022">
    <property type="term" value="F:ribosome binding"/>
    <property type="evidence" value="ECO:0007669"/>
    <property type="project" value="TreeGrafter"/>
</dbReference>
<dbReference type="InterPro" id="IPR001288">
    <property type="entry name" value="Translation_initiation_fac_3"/>
</dbReference>
<dbReference type="NCBIfam" id="TIGR00168">
    <property type="entry name" value="infC"/>
    <property type="match status" value="1"/>
</dbReference>
<name>A0A7S7NN30_PALFE</name>
<dbReference type="GO" id="GO:0032790">
    <property type="term" value="P:ribosome disassembly"/>
    <property type="evidence" value="ECO:0007669"/>
    <property type="project" value="TreeGrafter"/>
</dbReference>
<evidence type="ECO:0000256" key="3">
    <source>
        <dbReference type="ARBA" id="ARBA00022917"/>
    </source>
</evidence>
<dbReference type="AlphaFoldDB" id="A0A7S7NN30"/>
<dbReference type="KEGG" id="pfer:IRI77_28290"/>
<feature type="region of interest" description="Disordered" evidence="6">
    <location>
        <begin position="175"/>
        <end position="205"/>
    </location>
</feature>
<dbReference type="SUPFAM" id="SSF55200">
    <property type="entry name" value="Translation initiation factor IF3, C-terminal domain"/>
    <property type="match status" value="1"/>
</dbReference>
<dbReference type="InterPro" id="IPR019814">
    <property type="entry name" value="Translation_initiation_fac_3_N"/>
</dbReference>
<evidence type="ECO:0000256" key="1">
    <source>
        <dbReference type="ARBA" id="ARBA00005439"/>
    </source>
</evidence>
<feature type="compositionally biased region" description="Basic and acidic residues" evidence="6">
    <location>
        <begin position="177"/>
        <end position="187"/>
    </location>
</feature>
<keyword evidence="10" id="KW-1185">Reference proteome</keyword>
<dbReference type="InterPro" id="IPR036787">
    <property type="entry name" value="T_IF-3_N_sf"/>
</dbReference>
<dbReference type="Gene3D" id="3.10.20.80">
    <property type="entry name" value="Translation initiation factor 3 (IF-3), N-terminal domain"/>
    <property type="match status" value="1"/>
</dbReference>
<dbReference type="InterPro" id="IPR036788">
    <property type="entry name" value="T_IF-3_C_sf"/>
</dbReference>
<feature type="domain" description="Translation initiation factor 3 C-terminal" evidence="7">
    <location>
        <begin position="92"/>
        <end position="176"/>
    </location>
</feature>
<evidence type="ECO:0000313" key="10">
    <source>
        <dbReference type="Proteomes" id="UP000593892"/>
    </source>
</evidence>
<comment type="subcellular location">
    <subcellularLocation>
        <location evidence="4">Cytoplasm</location>
    </subcellularLocation>
</comment>
<dbReference type="EMBL" id="CP063849">
    <property type="protein sequence ID" value="QOY86658.1"/>
    <property type="molecule type" value="Genomic_DNA"/>
</dbReference>
<reference evidence="9 10" key="1">
    <citation type="submission" date="2020-10" db="EMBL/GenBank/DDBJ databases">
        <title>Complete genome sequence of Paludibaculum fermentans P105T, a facultatively anaerobic acidobacterium capable of dissimilatory Fe(III) reduction.</title>
        <authorList>
            <person name="Dedysh S.N."/>
            <person name="Beletsky A.V."/>
            <person name="Kulichevskaya I.S."/>
            <person name="Mardanov A.V."/>
            <person name="Ravin N.V."/>
        </authorList>
    </citation>
    <scope>NUCLEOTIDE SEQUENCE [LARGE SCALE GENOMIC DNA]</scope>
    <source>
        <strain evidence="9 10">P105</strain>
    </source>
</reference>
<keyword evidence="2 4" id="KW-0396">Initiation factor</keyword>
<dbReference type="Gene3D" id="3.30.110.10">
    <property type="entry name" value="Translation initiation factor 3 (IF-3), C-terminal domain"/>
    <property type="match status" value="1"/>
</dbReference>
<feature type="domain" description="Translation initiation factor 3 N-terminal" evidence="8">
    <location>
        <begin position="17"/>
        <end position="85"/>
    </location>
</feature>
<evidence type="ECO:0000256" key="4">
    <source>
        <dbReference type="HAMAP-Rule" id="MF_00080"/>
    </source>
</evidence>
<dbReference type="Pfam" id="PF05198">
    <property type="entry name" value="IF3_N"/>
    <property type="match status" value="1"/>
</dbReference>
<dbReference type="FunFam" id="3.30.110.10:FF:000001">
    <property type="entry name" value="Translation initiation factor IF-3"/>
    <property type="match status" value="1"/>
</dbReference>
<dbReference type="RefSeq" id="WP_194448327.1">
    <property type="nucleotide sequence ID" value="NZ_CP063849.1"/>
</dbReference>
<evidence type="ECO:0000259" key="8">
    <source>
        <dbReference type="Pfam" id="PF05198"/>
    </source>
</evidence>
<protein>
    <recommendedName>
        <fullName evidence="4 5">Translation initiation factor IF-3</fullName>
    </recommendedName>
</protein>
<dbReference type="PANTHER" id="PTHR10938:SF0">
    <property type="entry name" value="TRANSLATION INITIATION FACTOR IF-3, MITOCHONDRIAL"/>
    <property type="match status" value="1"/>
</dbReference>
<dbReference type="GO" id="GO:0016020">
    <property type="term" value="C:membrane"/>
    <property type="evidence" value="ECO:0007669"/>
    <property type="project" value="TreeGrafter"/>
</dbReference>
<comment type="function">
    <text evidence="4">IF-3 binds to the 30S ribosomal subunit and shifts the equilibrium between 70S ribosomes and their 50S and 30S subunits in favor of the free subunits, thus enhancing the availability of 30S subunits on which protein synthesis initiation begins.</text>
</comment>
<evidence type="ECO:0000259" key="7">
    <source>
        <dbReference type="Pfam" id="PF00707"/>
    </source>
</evidence>
<keyword evidence="3 4" id="KW-0648">Protein biosynthesis</keyword>
<dbReference type="GO" id="GO:0005829">
    <property type="term" value="C:cytosol"/>
    <property type="evidence" value="ECO:0007669"/>
    <property type="project" value="TreeGrafter"/>
</dbReference>
<dbReference type="SUPFAM" id="SSF54364">
    <property type="entry name" value="Translation initiation factor IF3, N-terminal domain"/>
    <property type="match status" value="1"/>
</dbReference>
<organism evidence="9 10">
    <name type="scientific">Paludibaculum fermentans</name>
    <dbReference type="NCBI Taxonomy" id="1473598"/>
    <lineage>
        <taxon>Bacteria</taxon>
        <taxon>Pseudomonadati</taxon>
        <taxon>Acidobacteriota</taxon>
        <taxon>Terriglobia</taxon>
        <taxon>Bryobacterales</taxon>
        <taxon>Bryobacteraceae</taxon>
        <taxon>Paludibaculum</taxon>
    </lineage>
</organism>
<dbReference type="Proteomes" id="UP000593892">
    <property type="component" value="Chromosome"/>
</dbReference>
<evidence type="ECO:0000256" key="5">
    <source>
        <dbReference type="NCBIfam" id="TIGR00168"/>
    </source>
</evidence>
<accession>A0A7S7NN30</accession>
<dbReference type="InterPro" id="IPR019815">
    <property type="entry name" value="Translation_initiation_fac_3_C"/>
</dbReference>
<gene>
    <name evidence="4" type="primary">infC</name>
    <name evidence="9" type="ORF">IRI77_28290</name>
</gene>
<feature type="compositionally biased region" description="Pro residues" evidence="6">
    <location>
        <begin position="189"/>
        <end position="199"/>
    </location>
</feature>
<sequence length="205" mass="23051">MYPSRFPRPRIKVRENVNEAIRAREVRAVFPDGSVEVMPTQAAIRRAQELGLDLILIAPTAEPPVAKAMDYGQWQYEVKKKQHEAKKKQHVIQVKELKFRPNTDDHDYTFKMNHAMRFLAEGNRVKAVVQFRGREIAHVDLGKKLLLRFAGDLAEHGAVEGSPKLEGRNAHVIISPLKKDAVKEKPKAPPKPPPPPPASPDSGRA</sequence>
<comment type="subunit">
    <text evidence="4">Monomer.</text>
</comment>
<evidence type="ECO:0000256" key="2">
    <source>
        <dbReference type="ARBA" id="ARBA00022540"/>
    </source>
</evidence>
<dbReference type="HAMAP" id="MF_00080">
    <property type="entry name" value="IF_3"/>
    <property type="match status" value="1"/>
</dbReference>
<dbReference type="GO" id="GO:0003743">
    <property type="term" value="F:translation initiation factor activity"/>
    <property type="evidence" value="ECO:0007669"/>
    <property type="project" value="UniProtKB-UniRule"/>
</dbReference>
<dbReference type="Pfam" id="PF00707">
    <property type="entry name" value="IF3_C"/>
    <property type="match status" value="1"/>
</dbReference>
<proteinExistence type="inferred from homology"/>
<comment type="similarity">
    <text evidence="1 4">Belongs to the IF-3 family.</text>
</comment>
<dbReference type="PANTHER" id="PTHR10938">
    <property type="entry name" value="TRANSLATION INITIATION FACTOR IF-3"/>
    <property type="match status" value="1"/>
</dbReference>
<evidence type="ECO:0000313" key="9">
    <source>
        <dbReference type="EMBL" id="QOY86658.1"/>
    </source>
</evidence>